<evidence type="ECO:0000313" key="7">
    <source>
        <dbReference type="EMBL" id="GAB00035.1"/>
    </source>
</evidence>
<reference evidence="7 8" key="1">
    <citation type="journal article" date="2011" name="J. Gen. Appl. Microbiol.">
        <title>Draft genome sequencing of the enigmatic basidiomycete Mixia osmundae.</title>
        <authorList>
            <person name="Nishida H."/>
            <person name="Nagatsuka Y."/>
            <person name="Sugiyama J."/>
        </authorList>
    </citation>
    <scope>NUCLEOTIDE SEQUENCE [LARGE SCALE GENOMIC DNA]</scope>
    <source>
        <strain evidence="8">CBS 9802 / IAM 14324 / JCM 22182 / KY 12970</strain>
    </source>
</reference>
<dbReference type="InterPro" id="IPR005124">
    <property type="entry name" value="V-ATPase_G"/>
</dbReference>
<dbReference type="EMBL" id="BABT02000252">
    <property type="protein sequence ID" value="GAB00035.1"/>
    <property type="molecule type" value="Genomic_DNA"/>
</dbReference>
<evidence type="ECO:0000256" key="1">
    <source>
        <dbReference type="ARBA" id="ARBA00010066"/>
    </source>
</evidence>
<evidence type="ECO:0000256" key="5">
    <source>
        <dbReference type="RuleBase" id="RU364019"/>
    </source>
</evidence>
<dbReference type="Pfam" id="PF03179">
    <property type="entry name" value="V-ATPase_G"/>
    <property type="match status" value="1"/>
</dbReference>
<dbReference type="OMA" id="ARKYRQD"/>
<dbReference type="STRING" id="764103.G7EB24"/>
<gene>
    <name evidence="7" type="primary">Mo06737</name>
    <name evidence="7" type="ORF">E5Q_06737</name>
</gene>
<evidence type="ECO:0000256" key="4">
    <source>
        <dbReference type="ARBA" id="ARBA00023065"/>
    </source>
</evidence>
<dbReference type="OrthoDB" id="250802at2759"/>
<dbReference type="Gene3D" id="1.20.5.2950">
    <property type="match status" value="1"/>
</dbReference>
<comment type="caution">
    <text evidence="7">The sequence shown here is derived from an EMBL/GenBank/DDBJ whole genome shotgun (WGS) entry which is preliminary data.</text>
</comment>
<feature type="compositionally biased region" description="Basic and acidic residues" evidence="6">
    <location>
        <begin position="31"/>
        <end position="65"/>
    </location>
</feature>
<dbReference type="RefSeq" id="XP_014565641.1">
    <property type="nucleotide sequence ID" value="XM_014710155.1"/>
</dbReference>
<comment type="function">
    <text evidence="5">Subunit of the V1 complex of vacuolar(H+)-ATPase (V-ATPase), a multisubunit enzyme composed of a peripheral complex (V1) that hydrolyzes ATP and a membrane integral complex (V0) that translocates protons. V-ATPase is responsible for acidifying and maintaining the pH of intracellular compartments and in some cell types, is targeted to the plasma membrane, where it is responsible for acidifying the extracellular environment.</text>
</comment>
<proteinExistence type="inferred from homology"/>
<dbReference type="InParanoid" id="G7EB24"/>
<dbReference type="HOGENOM" id="CLU_125101_2_0_1"/>
<protein>
    <recommendedName>
        <fullName evidence="5">V-type proton ATPase subunit G</fullName>
    </recommendedName>
</protein>
<dbReference type="NCBIfam" id="TIGR01147">
    <property type="entry name" value="V_ATP_synt_G"/>
    <property type="match status" value="1"/>
</dbReference>
<evidence type="ECO:0000256" key="3">
    <source>
        <dbReference type="ARBA" id="ARBA00022781"/>
    </source>
</evidence>
<evidence type="ECO:0000313" key="8">
    <source>
        <dbReference type="Proteomes" id="UP000009131"/>
    </source>
</evidence>
<evidence type="ECO:0000256" key="2">
    <source>
        <dbReference type="ARBA" id="ARBA00022448"/>
    </source>
</evidence>
<organism evidence="7 8">
    <name type="scientific">Mixia osmundae (strain CBS 9802 / IAM 14324 / JCM 22182 / KY 12970)</name>
    <dbReference type="NCBI Taxonomy" id="764103"/>
    <lineage>
        <taxon>Eukaryota</taxon>
        <taxon>Fungi</taxon>
        <taxon>Dikarya</taxon>
        <taxon>Basidiomycota</taxon>
        <taxon>Pucciniomycotina</taxon>
        <taxon>Mixiomycetes</taxon>
        <taxon>Mixiales</taxon>
        <taxon>Mixiaceae</taxon>
        <taxon>Mixia</taxon>
    </lineage>
</organism>
<accession>G7EB24</accession>
<dbReference type="PANTHER" id="PTHR12713">
    <property type="entry name" value="VACUOLAR ATP SYNTHASE SUBUNIT G"/>
    <property type="match status" value="1"/>
</dbReference>
<dbReference type="FunCoup" id="G7EB24">
    <property type="interactions" value="100"/>
</dbReference>
<dbReference type="FunFam" id="1.20.5.2950:FF:000001">
    <property type="entry name" value="V-type proton ATPase subunit G"/>
    <property type="match status" value="1"/>
</dbReference>
<comment type="subunit">
    <text evidence="5">V-ATPase is a heteromultimeric enzyme made up of two complexes: the ATP-hydrolytic V1 complex and the proton translocation V0 complex.</text>
</comment>
<dbReference type="GO" id="GO:0046961">
    <property type="term" value="F:proton-transporting ATPase activity, rotational mechanism"/>
    <property type="evidence" value="ECO:0007669"/>
    <property type="project" value="InterPro"/>
</dbReference>
<evidence type="ECO:0000256" key="6">
    <source>
        <dbReference type="SAM" id="MobiDB-lite"/>
    </source>
</evidence>
<dbReference type="GO" id="GO:0000221">
    <property type="term" value="C:vacuolar proton-transporting V-type ATPase, V1 domain"/>
    <property type="evidence" value="ECO:0007669"/>
    <property type="project" value="TreeGrafter"/>
</dbReference>
<reference evidence="7 8" key="2">
    <citation type="journal article" date="2012" name="Open Biol.">
        <title>Characteristics of nucleosomes and linker DNA regions on the genome of the basidiomycete Mixia osmundae revealed by mono- and dinucleosome mapping.</title>
        <authorList>
            <person name="Nishida H."/>
            <person name="Kondo S."/>
            <person name="Matsumoto T."/>
            <person name="Suzuki Y."/>
            <person name="Yoshikawa H."/>
            <person name="Taylor T.D."/>
            <person name="Sugiyama J."/>
        </authorList>
    </citation>
    <scope>NUCLEOTIDE SEQUENCE [LARGE SCALE GENOMIC DNA]</scope>
    <source>
        <strain evidence="8">CBS 9802 / IAM 14324 / JCM 22182 / KY 12970</strain>
    </source>
</reference>
<keyword evidence="4 5" id="KW-0406">Ion transport</keyword>
<sequence>MSAQNSQGIQTLLEAEKEASKIVAKAREYRTQKVKDARGEAAKEVEDLRRKKEEEFKEFEQEHSGDTSSAQTQVDKDTESTVDSIKSSFEKNKADAVKKLLDSVVEIKPELHQNYHPERQSVSG</sequence>
<comment type="similarity">
    <text evidence="1 5">Belongs to the V-ATPase G subunit family.</text>
</comment>
<name>G7EB24_MIXOS</name>
<dbReference type="PANTHER" id="PTHR12713:SF11">
    <property type="entry name" value="V-TYPE PROTON ATPASE SUBUNIT G"/>
    <property type="match status" value="1"/>
</dbReference>
<keyword evidence="8" id="KW-1185">Reference proteome</keyword>
<dbReference type="Proteomes" id="UP000009131">
    <property type="component" value="Unassembled WGS sequence"/>
</dbReference>
<dbReference type="AlphaFoldDB" id="G7EB24"/>
<feature type="region of interest" description="Disordered" evidence="6">
    <location>
        <begin position="31"/>
        <end position="89"/>
    </location>
</feature>
<dbReference type="GO" id="GO:0016887">
    <property type="term" value="F:ATP hydrolysis activity"/>
    <property type="evidence" value="ECO:0007669"/>
    <property type="project" value="TreeGrafter"/>
</dbReference>
<keyword evidence="3 5" id="KW-0375">Hydrogen ion transport</keyword>
<keyword evidence="2 5" id="KW-0813">Transport</keyword>
<dbReference type="eggNOG" id="KOG1772">
    <property type="taxonomic scope" value="Eukaryota"/>
</dbReference>